<dbReference type="RefSeq" id="WP_163968292.1">
    <property type="nucleotide sequence ID" value="NZ_JAAIVB010000079.1"/>
</dbReference>
<dbReference type="AlphaFoldDB" id="A0A6B3SUK8"/>
<dbReference type="InterPro" id="IPR017871">
    <property type="entry name" value="ABC_transporter-like_CS"/>
</dbReference>
<dbReference type="Pfam" id="PF00005">
    <property type="entry name" value="ABC_tran"/>
    <property type="match status" value="1"/>
</dbReference>
<dbReference type="Proteomes" id="UP000482155">
    <property type="component" value="Unassembled WGS sequence"/>
</dbReference>
<evidence type="ECO:0000313" key="6">
    <source>
        <dbReference type="EMBL" id="NEX64364.1"/>
    </source>
</evidence>
<reference evidence="6 7" key="1">
    <citation type="submission" date="2020-02" db="EMBL/GenBank/DDBJ databases">
        <authorList>
            <person name="Kim M.K."/>
        </authorList>
    </citation>
    <scope>NUCLEOTIDE SEQUENCE [LARGE SCALE GENOMIC DNA]</scope>
    <source>
        <strain evidence="6 7">17J57-3</strain>
    </source>
</reference>
<keyword evidence="4 6" id="KW-0067">ATP-binding</keyword>
<dbReference type="PROSITE" id="PS00211">
    <property type="entry name" value="ABC_TRANSPORTER_1"/>
    <property type="match status" value="1"/>
</dbReference>
<comment type="caution">
    <text evidence="6">The sequence shown here is derived from an EMBL/GenBank/DDBJ whole genome shotgun (WGS) entry which is preliminary data.</text>
</comment>
<dbReference type="InterPro" id="IPR050093">
    <property type="entry name" value="ABC_SmlMolc_Importer"/>
</dbReference>
<keyword evidence="2" id="KW-0472">Membrane</keyword>
<dbReference type="EMBL" id="JAAIVB010000079">
    <property type="protein sequence ID" value="NEX64364.1"/>
    <property type="molecule type" value="Genomic_DNA"/>
</dbReference>
<dbReference type="PANTHER" id="PTHR42781:SF4">
    <property type="entry name" value="SPERMIDINE_PUTRESCINE IMPORT ATP-BINDING PROTEIN POTA"/>
    <property type="match status" value="1"/>
</dbReference>
<keyword evidence="1" id="KW-0813">Transport</keyword>
<dbReference type="InterPro" id="IPR003439">
    <property type="entry name" value="ABC_transporter-like_ATP-bd"/>
</dbReference>
<keyword evidence="2" id="KW-1003">Cell membrane</keyword>
<evidence type="ECO:0000256" key="1">
    <source>
        <dbReference type="ARBA" id="ARBA00022448"/>
    </source>
</evidence>
<dbReference type="PANTHER" id="PTHR42781">
    <property type="entry name" value="SPERMIDINE/PUTRESCINE IMPORT ATP-BINDING PROTEIN POTA"/>
    <property type="match status" value="1"/>
</dbReference>
<dbReference type="InterPro" id="IPR027417">
    <property type="entry name" value="P-loop_NTPase"/>
</dbReference>
<dbReference type="InterPro" id="IPR003593">
    <property type="entry name" value="AAA+_ATPase"/>
</dbReference>
<accession>A0A6B3SUK8</accession>
<gene>
    <name evidence="6" type="ORF">G3574_25050</name>
</gene>
<dbReference type="GO" id="GO:0005524">
    <property type="term" value="F:ATP binding"/>
    <property type="evidence" value="ECO:0007669"/>
    <property type="project" value="UniProtKB-KW"/>
</dbReference>
<dbReference type="PROSITE" id="PS50893">
    <property type="entry name" value="ABC_TRANSPORTER_2"/>
    <property type="match status" value="1"/>
</dbReference>
<dbReference type="GO" id="GO:0016887">
    <property type="term" value="F:ATP hydrolysis activity"/>
    <property type="evidence" value="ECO:0007669"/>
    <property type="project" value="InterPro"/>
</dbReference>
<name>A0A6B3SUK8_9BURK</name>
<keyword evidence="3" id="KW-0547">Nucleotide-binding</keyword>
<keyword evidence="7" id="KW-1185">Reference proteome</keyword>
<dbReference type="SMART" id="SM00382">
    <property type="entry name" value="AAA"/>
    <property type="match status" value="1"/>
</dbReference>
<evidence type="ECO:0000256" key="4">
    <source>
        <dbReference type="ARBA" id="ARBA00022840"/>
    </source>
</evidence>
<evidence type="ECO:0000256" key="2">
    <source>
        <dbReference type="ARBA" id="ARBA00022475"/>
    </source>
</evidence>
<sequence>MIEFSLRKSLTGASGILQLDAAARLEDRGMAALFGPSGAGKTTLLRMLAGLTLPDDGRIVVDGETWYDAKANVVLPPQRRSVGFVFQDHALFPNMNVRENIAYGAPRGEDRWIAELLEMTALDRLAGQLPRTLSGGQQQRVALARAIARKPRLLLLDEALSALDPALRARLQDDLKALHARLGLTTLLVSHDVGEVFKLAGRVLVLDGGKIGRTGTPQQVFLQERLSGKLNVHARVLAVRREDVVQIVSLLIGQDIVEVIASDDEVAGMAAGDEVTVSMKAFSPFLFAKARS</sequence>
<evidence type="ECO:0000256" key="3">
    <source>
        <dbReference type="ARBA" id="ARBA00022741"/>
    </source>
</evidence>
<dbReference type="Gene3D" id="3.40.50.300">
    <property type="entry name" value="P-loop containing nucleotide triphosphate hydrolases"/>
    <property type="match status" value="1"/>
</dbReference>
<organism evidence="6 7">
    <name type="scientific">Noviherbaspirillum galbum</name>
    <dbReference type="NCBI Taxonomy" id="2709383"/>
    <lineage>
        <taxon>Bacteria</taxon>
        <taxon>Pseudomonadati</taxon>
        <taxon>Pseudomonadota</taxon>
        <taxon>Betaproteobacteria</taxon>
        <taxon>Burkholderiales</taxon>
        <taxon>Oxalobacteraceae</taxon>
        <taxon>Noviherbaspirillum</taxon>
    </lineage>
</organism>
<dbReference type="SUPFAM" id="SSF52540">
    <property type="entry name" value="P-loop containing nucleoside triphosphate hydrolases"/>
    <property type="match status" value="1"/>
</dbReference>
<feature type="domain" description="ABC transporter" evidence="5">
    <location>
        <begin position="1"/>
        <end position="233"/>
    </location>
</feature>
<evidence type="ECO:0000313" key="7">
    <source>
        <dbReference type="Proteomes" id="UP000482155"/>
    </source>
</evidence>
<protein>
    <submittedName>
        <fullName evidence="6">ATP-binding cassette domain-containing protein</fullName>
    </submittedName>
</protein>
<proteinExistence type="predicted"/>
<evidence type="ECO:0000259" key="5">
    <source>
        <dbReference type="PROSITE" id="PS50893"/>
    </source>
</evidence>